<evidence type="ECO:0000313" key="2">
    <source>
        <dbReference type="WBParaSite" id="nRc.2.0.1.t14665-RA"/>
    </source>
</evidence>
<accession>A0A915ILH1</accession>
<evidence type="ECO:0000313" key="1">
    <source>
        <dbReference type="Proteomes" id="UP000887565"/>
    </source>
</evidence>
<protein>
    <submittedName>
        <fullName evidence="2">Uncharacterized protein</fullName>
    </submittedName>
</protein>
<dbReference type="WBParaSite" id="nRc.2.0.1.t14665-RA">
    <property type="protein sequence ID" value="nRc.2.0.1.t14665-RA"/>
    <property type="gene ID" value="nRc.2.0.1.g14665"/>
</dbReference>
<dbReference type="Proteomes" id="UP000887565">
    <property type="component" value="Unplaced"/>
</dbReference>
<proteinExistence type="predicted"/>
<dbReference type="AlphaFoldDB" id="A0A915ILH1"/>
<organism evidence="1 2">
    <name type="scientific">Romanomermis culicivorax</name>
    <name type="common">Nematode worm</name>
    <dbReference type="NCBI Taxonomy" id="13658"/>
    <lineage>
        <taxon>Eukaryota</taxon>
        <taxon>Metazoa</taxon>
        <taxon>Ecdysozoa</taxon>
        <taxon>Nematoda</taxon>
        <taxon>Enoplea</taxon>
        <taxon>Dorylaimia</taxon>
        <taxon>Mermithida</taxon>
        <taxon>Mermithoidea</taxon>
        <taxon>Mermithidae</taxon>
        <taxon>Romanomermis</taxon>
    </lineage>
</organism>
<name>A0A915ILH1_ROMCU</name>
<sequence length="162" mass="17811">QIGGPVGQFLYFLVENFCPKYNDPRPDIIWITGSRGNAGRIPRISVEQSIRDDQWVVKGQAESVGRPWKVYRIVVYRRGSKVVQGGGGGISGQGWSRQGGSRVRVSAKVTEGKDGVLKDNAKVAPVNLTLHALFRDVILKANGRQPIHILAKATNTYPYKAL</sequence>
<keyword evidence="1" id="KW-1185">Reference proteome</keyword>
<reference evidence="2" key="1">
    <citation type="submission" date="2022-11" db="UniProtKB">
        <authorList>
            <consortium name="WormBaseParasite"/>
        </authorList>
    </citation>
    <scope>IDENTIFICATION</scope>
</reference>